<dbReference type="Gene3D" id="3.40.960.10">
    <property type="entry name" value="VSR Endonuclease"/>
    <property type="match status" value="1"/>
</dbReference>
<dbReference type="Pfam" id="PF01420">
    <property type="entry name" value="Methylase_S"/>
    <property type="match status" value="1"/>
</dbReference>
<dbReference type="InterPro" id="IPR047216">
    <property type="entry name" value="Endonuclease_DUF559_bact"/>
</dbReference>
<evidence type="ECO:0000313" key="6">
    <source>
        <dbReference type="EMBL" id="CAI8743495.1"/>
    </source>
</evidence>
<dbReference type="GO" id="GO:0009307">
    <property type="term" value="P:DNA restriction-modification system"/>
    <property type="evidence" value="ECO:0007669"/>
    <property type="project" value="UniProtKB-KW"/>
</dbReference>
<organism evidence="6 7">
    <name type="scientific">Methylococcus capsulatus</name>
    <dbReference type="NCBI Taxonomy" id="414"/>
    <lineage>
        <taxon>Bacteria</taxon>
        <taxon>Pseudomonadati</taxon>
        <taxon>Pseudomonadota</taxon>
        <taxon>Gammaproteobacteria</taxon>
        <taxon>Methylococcales</taxon>
        <taxon>Methylococcaceae</taxon>
        <taxon>Methylococcus</taxon>
    </lineage>
</organism>
<proteinExistence type="inferred from homology"/>
<evidence type="ECO:0000256" key="1">
    <source>
        <dbReference type="ARBA" id="ARBA00010923"/>
    </source>
</evidence>
<dbReference type="Pfam" id="PF04480">
    <property type="entry name" value="DUF559"/>
    <property type="match status" value="1"/>
</dbReference>
<evidence type="ECO:0000256" key="3">
    <source>
        <dbReference type="ARBA" id="ARBA00023125"/>
    </source>
</evidence>
<evidence type="ECO:0000313" key="7">
    <source>
        <dbReference type="Proteomes" id="UP001158598"/>
    </source>
</evidence>
<dbReference type="Gene3D" id="3.90.220.20">
    <property type="entry name" value="DNA methylase specificity domains"/>
    <property type="match status" value="1"/>
</dbReference>
<dbReference type="PANTHER" id="PTHR30408">
    <property type="entry name" value="TYPE-1 RESTRICTION ENZYME ECOKI SPECIFICITY PROTEIN"/>
    <property type="match status" value="1"/>
</dbReference>
<dbReference type="InterPro" id="IPR052021">
    <property type="entry name" value="Type-I_RS_S_subunit"/>
</dbReference>
<dbReference type="InterPro" id="IPR007569">
    <property type="entry name" value="DUF559"/>
</dbReference>
<dbReference type="PANTHER" id="PTHR30408:SF13">
    <property type="entry name" value="TYPE I RESTRICTION ENZYME HINDI SPECIFICITY SUBUNIT"/>
    <property type="match status" value="1"/>
</dbReference>
<accession>A0AA35V1R1</accession>
<evidence type="ECO:0000256" key="2">
    <source>
        <dbReference type="ARBA" id="ARBA00022747"/>
    </source>
</evidence>
<reference evidence="6" key="1">
    <citation type="submission" date="2023-03" db="EMBL/GenBank/DDBJ databases">
        <authorList>
            <person name="Pearce D."/>
        </authorList>
    </citation>
    <scope>NUCLEOTIDE SEQUENCE</scope>
    <source>
        <strain evidence="6">Mc</strain>
    </source>
</reference>
<dbReference type="AlphaFoldDB" id="A0AA35V1R1"/>
<evidence type="ECO:0000259" key="4">
    <source>
        <dbReference type="Pfam" id="PF01420"/>
    </source>
</evidence>
<dbReference type="InterPro" id="IPR044946">
    <property type="entry name" value="Restrct_endonuc_typeI_TRD_sf"/>
</dbReference>
<keyword evidence="6" id="KW-0378">Hydrolase</keyword>
<dbReference type="InterPro" id="IPR011335">
    <property type="entry name" value="Restrct_endonuc-II-like"/>
</dbReference>
<keyword evidence="3" id="KW-0238">DNA-binding</keyword>
<dbReference type="CDD" id="cd01038">
    <property type="entry name" value="Endonuclease_DUF559"/>
    <property type="match status" value="1"/>
</dbReference>
<dbReference type="SUPFAM" id="SSF116734">
    <property type="entry name" value="DNA methylase specificity domain"/>
    <property type="match status" value="1"/>
</dbReference>
<dbReference type="GO" id="GO:0003677">
    <property type="term" value="F:DNA binding"/>
    <property type="evidence" value="ECO:0007669"/>
    <property type="project" value="UniProtKB-KW"/>
</dbReference>
<keyword evidence="2" id="KW-0680">Restriction system</keyword>
<dbReference type="SUPFAM" id="SSF52980">
    <property type="entry name" value="Restriction endonuclease-like"/>
    <property type="match status" value="1"/>
</dbReference>
<dbReference type="Proteomes" id="UP001158598">
    <property type="component" value="Chromosome"/>
</dbReference>
<gene>
    <name evidence="6" type="ORF">MCNOR_0507</name>
</gene>
<feature type="domain" description="DUF559" evidence="5">
    <location>
        <begin position="235"/>
        <end position="309"/>
    </location>
</feature>
<dbReference type="InterPro" id="IPR000055">
    <property type="entry name" value="Restrct_endonuc_typeI_TRD"/>
</dbReference>
<dbReference type="EMBL" id="OX458332">
    <property type="protein sequence ID" value="CAI8743495.1"/>
    <property type="molecule type" value="Genomic_DNA"/>
</dbReference>
<sequence>MAGEWTKCRIEEVAERVAMGPFGSSIKVETFVPEGVPVISGQHLHGFRLDDAPGFNFITREHAERLRNANVQRGDVVFTHAGNIGQVAYIPSTSAFDRYVISQRQFYLRPDPTKVLPEFLVAYFRSPEGQHKLLANTSQVGVPSIAQPVTYLRSLEIPLPPLPEQRAIAHILSTLDDKIELNRRQNETLEAMARALFRAWFVDFEPVRAKMNLPSPFGRGAGGEGKKPKLPADILDFARELRHRMTDAEALLWRLLRNRQLAGVKFRRQHPFPPYVLDFYCHDHKLVVEIDGGQHNEEAGQRHDARRDAF</sequence>
<protein>
    <submittedName>
        <fullName evidence="6">Type I restriction enzyme, S subunit</fullName>
        <ecNumber evidence="6">3.1.21.3</ecNumber>
    </submittedName>
</protein>
<comment type="similarity">
    <text evidence="1">Belongs to the type-I restriction system S methylase family.</text>
</comment>
<feature type="domain" description="Type I restriction modification DNA specificity" evidence="4">
    <location>
        <begin position="4"/>
        <end position="190"/>
    </location>
</feature>
<dbReference type="REBASE" id="702823">
    <property type="entry name" value="M.McaNorORF509P"/>
</dbReference>
<name>A0AA35V1R1_METCP</name>
<dbReference type="EC" id="3.1.21.3" evidence="6"/>
<dbReference type="GO" id="GO:0009035">
    <property type="term" value="F:type I site-specific deoxyribonuclease activity"/>
    <property type="evidence" value="ECO:0007669"/>
    <property type="project" value="UniProtKB-EC"/>
</dbReference>
<evidence type="ECO:0000259" key="5">
    <source>
        <dbReference type="Pfam" id="PF04480"/>
    </source>
</evidence>